<keyword evidence="2" id="KW-1185">Reference proteome</keyword>
<protein>
    <submittedName>
        <fullName evidence="1">Uncharacterized protein</fullName>
    </submittedName>
</protein>
<dbReference type="Proteomes" id="UP000001227">
    <property type="component" value="Chromosome"/>
</dbReference>
<dbReference type="KEGG" id="aas:Aasi_1759"/>
<evidence type="ECO:0000313" key="1">
    <source>
        <dbReference type="EMBL" id="ACP21033.1"/>
    </source>
</evidence>
<reference evidence="1 2" key="1">
    <citation type="journal article" date="2010" name="J. Bacteriol.">
        <title>The genome of the amoeba symbiont 'Candidatus Amoebophilus asiaticus' reveals common mechanisms for host cell interaction among amoeba-associated bacteria.</title>
        <authorList>
            <person name="Schmitz-Esser S."/>
            <person name="Tischler P."/>
            <person name="Arnold R."/>
            <person name="Montanaro J."/>
            <person name="Wagner M."/>
            <person name="Rattei T."/>
            <person name="Horn M."/>
        </authorList>
    </citation>
    <scope>NUCLEOTIDE SEQUENCE [LARGE SCALE GENOMIC DNA]</scope>
    <source>
        <strain evidence="1 2">5a2</strain>
    </source>
</reference>
<gene>
    <name evidence="1" type="ordered locus">Aasi_1759</name>
</gene>
<dbReference type="EMBL" id="CP001102">
    <property type="protein sequence ID" value="ACP21033.1"/>
    <property type="molecule type" value="Genomic_DNA"/>
</dbReference>
<sequence length="65" mass="7394">MSSVSRLIAHMVYSNRGGEIFLEGPVALLQIQIFLDRVKKIYKQNTLTISTLYLMYALSLLKTCV</sequence>
<dbReference type="HOGENOM" id="CLU_2840024_0_0_10"/>
<accession>C3L3Z2</accession>
<name>C3L3Z2_AMOA5</name>
<evidence type="ECO:0000313" key="2">
    <source>
        <dbReference type="Proteomes" id="UP000001227"/>
    </source>
</evidence>
<proteinExistence type="predicted"/>
<dbReference type="AlphaFoldDB" id="C3L3Z2"/>
<organism evidence="1 2">
    <name type="scientific">Amoebophilus asiaticus (strain 5a2)</name>
    <dbReference type="NCBI Taxonomy" id="452471"/>
    <lineage>
        <taxon>Bacteria</taxon>
        <taxon>Pseudomonadati</taxon>
        <taxon>Bacteroidota</taxon>
        <taxon>Cytophagia</taxon>
        <taxon>Cytophagales</taxon>
        <taxon>Amoebophilaceae</taxon>
        <taxon>Candidatus Amoebophilus</taxon>
    </lineage>
</organism>